<evidence type="ECO:0000256" key="1">
    <source>
        <dbReference type="ARBA" id="ARBA00022679"/>
    </source>
</evidence>
<organism evidence="6">
    <name type="scientific">Octactis speculum</name>
    <dbReference type="NCBI Taxonomy" id="3111310"/>
    <lineage>
        <taxon>Eukaryota</taxon>
        <taxon>Sar</taxon>
        <taxon>Stramenopiles</taxon>
        <taxon>Ochrophyta</taxon>
        <taxon>Dictyochophyceae</taxon>
        <taxon>Dictyochales</taxon>
        <taxon>Dictyochaceae</taxon>
        <taxon>Octactis</taxon>
    </lineage>
</organism>
<evidence type="ECO:0000313" key="6">
    <source>
        <dbReference type="EMBL" id="CAD9457977.1"/>
    </source>
</evidence>
<sequence length="573" mass="66162">MKRPKLILVLLFFYGIIVVVMLVLNAWSHHTHTNEHHVSPGVVRSKERPHDMVRGLPFLPKVDAGYGHVVKFQVSESSTMKHEHESRKSVEKSPRDDARQCSLSYESLKYWDRSNTPEEVAYSPYFTIDPNAPKYITFELDQGGFNNIRMAFETIAVLAHATGRTLVMPPAKPLYLLKNIGADGKRDLELPDFFPIPSLPGLEVINMSEFLHRGHSNGILSDPPAKIELLSGKDVMNYLWTQGLKPNWKPLATCIIFGGYDPYTKEFCDGRYPVGFNSSYQDARLIHFPARPKEGYRYLTHFYTWIRFQKPAIDRFYKRWVRDHLHYKDSLFCVASKIVESLRSESGGGEFSTFHIRRGDLQYKSVKVDGKEILDTSLGYLEEGELCYIATDEKSRDFFAPLANRYRLRYLGDYMEHLDGISPNFYGMIEQIVAAQGRTFTGTFFSTFTGYITRLRGYYGFEDNKTFYFAPKDKILAFHSQTWPTNPYYTREWPLAWDMIDAPESDPHWNASIDMESENRLHRQGRRAVECQKNNGLGFDVITGKCTSKDMWHFETCLEEPRCKRGTFTAGLS</sequence>
<evidence type="ECO:0000256" key="5">
    <source>
        <dbReference type="SAM" id="Phobius"/>
    </source>
</evidence>
<dbReference type="CDD" id="cd11296">
    <property type="entry name" value="O-FucT_like"/>
    <property type="match status" value="1"/>
</dbReference>
<protein>
    <recommendedName>
        <fullName evidence="7">O-fucosyltransferase family protein</fullName>
    </recommendedName>
</protein>
<keyword evidence="5" id="KW-1133">Transmembrane helix</keyword>
<keyword evidence="2" id="KW-0294">Fucose metabolism</keyword>
<dbReference type="Gene3D" id="3.40.50.11350">
    <property type="match status" value="1"/>
</dbReference>
<feature type="transmembrane region" description="Helical" evidence="5">
    <location>
        <begin position="7"/>
        <end position="27"/>
    </location>
</feature>
<dbReference type="GO" id="GO:0006004">
    <property type="term" value="P:fucose metabolic process"/>
    <property type="evidence" value="ECO:0007669"/>
    <property type="project" value="UniProtKB-KW"/>
</dbReference>
<feature type="region of interest" description="Disordered" evidence="4">
    <location>
        <begin position="77"/>
        <end position="98"/>
    </location>
</feature>
<proteinExistence type="predicted"/>
<gene>
    <name evidence="6" type="ORF">DSPE1174_LOCUS23507</name>
</gene>
<dbReference type="PANTHER" id="PTHR31469">
    <property type="entry name" value="OS07G0633600 PROTEIN"/>
    <property type="match status" value="1"/>
</dbReference>
<feature type="compositionally biased region" description="Basic and acidic residues" evidence="4">
    <location>
        <begin position="79"/>
        <end position="98"/>
    </location>
</feature>
<evidence type="ECO:0000256" key="2">
    <source>
        <dbReference type="ARBA" id="ARBA00023253"/>
    </source>
</evidence>
<dbReference type="Gene3D" id="3.40.50.11340">
    <property type="match status" value="1"/>
</dbReference>
<reference evidence="6" key="1">
    <citation type="submission" date="2021-01" db="EMBL/GenBank/DDBJ databases">
        <authorList>
            <person name="Corre E."/>
            <person name="Pelletier E."/>
            <person name="Niang G."/>
            <person name="Scheremetjew M."/>
            <person name="Finn R."/>
            <person name="Kale V."/>
            <person name="Holt S."/>
            <person name="Cochrane G."/>
            <person name="Meng A."/>
            <person name="Brown T."/>
            <person name="Cohen L."/>
        </authorList>
    </citation>
    <scope>NUCLEOTIDE SEQUENCE</scope>
    <source>
        <strain evidence="6">CCMP1381</strain>
    </source>
</reference>
<keyword evidence="3" id="KW-0119">Carbohydrate metabolism</keyword>
<name>A0A7S2DLB8_9STRA</name>
<dbReference type="PANTHER" id="PTHR31469:SF8">
    <property type="entry name" value="OS07G0641000 PROTEIN"/>
    <property type="match status" value="1"/>
</dbReference>
<dbReference type="Pfam" id="PF10250">
    <property type="entry name" value="O-FucT"/>
    <property type="match status" value="1"/>
</dbReference>
<accession>A0A7S2DLB8</accession>
<keyword evidence="5" id="KW-0472">Membrane</keyword>
<evidence type="ECO:0000256" key="3">
    <source>
        <dbReference type="ARBA" id="ARBA00023277"/>
    </source>
</evidence>
<evidence type="ECO:0008006" key="7">
    <source>
        <dbReference type="Google" id="ProtNLM"/>
    </source>
</evidence>
<dbReference type="GO" id="GO:0016740">
    <property type="term" value="F:transferase activity"/>
    <property type="evidence" value="ECO:0007669"/>
    <property type="project" value="UniProtKB-KW"/>
</dbReference>
<dbReference type="InterPro" id="IPR019378">
    <property type="entry name" value="GDP-Fuc_O-FucTrfase"/>
</dbReference>
<dbReference type="AlphaFoldDB" id="A0A7S2DLB8"/>
<evidence type="ECO:0000256" key="4">
    <source>
        <dbReference type="SAM" id="MobiDB-lite"/>
    </source>
</evidence>
<keyword evidence="1" id="KW-0808">Transferase</keyword>
<dbReference type="EMBL" id="HBGS01045466">
    <property type="protein sequence ID" value="CAD9457977.1"/>
    <property type="molecule type" value="Transcribed_RNA"/>
</dbReference>
<keyword evidence="5" id="KW-0812">Transmembrane</keyword>